<dbReference type="PANTHER" id="PTHR43657">
    <property type="entry name" value="TRYPTOPHAN RNA-BINDING ATTENUATOR PROTEIN-LIKE PROTEIN"/>
    <property type="match status" value="1"/>
</dbReference>
<name>A0ABY5DWF1_9ACTN</name>
<accession>A0ABY5DWF1</accession>
<dbReference type="PANTHER" id="PTHR43657:SF1">
    <property type="entry name" value="ALTERED INHERITANCE OF MITOCHONDRIA PROTEIN 24, MITOCHONDRIAL"/>
    <property type="match status" value="1"/>
</dbReference>
<dbReference type="InterPro" id="IPR036983">
    <property type="entry name" value="AIM24_sf"/>
</dbReference>
<dbReference type="NCBIfam" id="TIGR00266">
    <property type="entry name" value="TIGR00266 family protein"/>
    <property type="match status" value="1"/>
</dbReference>
<dbReference type="EMBL" id="CP098502">
    <property type="protein sequence ID" value="UTI66348.1"/>
    <property type="molecule type" value="Genomic_DNA"/>
</dbReference>
<evidence type="ECO:0000313" key="1">
    <source>
        <dbReference type="EMBL" id="UTI66348.1"/>
    </source>
</evidence>
<keyword evidence="2" id="KW-1185">Reference proteome</keyword>
<dbReference type="InterPro" id="IPR016031">
    <property type="entry name" value="Trp_RNA-bd_attenuator-like_dom"/>
</dbReference>
<proteinExistence type="predicted"/>
<dbReference type="InterPro" id="IPR002838">
    <property type="entry name" value="AIM24"/>
</dbReference>
<reference evidence="1 2" key="1">
    <citation type="submission" date="2022-06" db="EMBL/GenBank/DDBJ databases">
        <title>Paraconexibacter antarcticus.</title>
        <authorList>
            <person name="Kim C.S."/>
        </authorList>
    </citation>
    <scope>NUCLEOTIDE SEQUENCE [LARGE SCALE GENOMIC DNA]</scope>
    <source>
        <strain evidence="1 2">02-257</strain>
    </source>
</reference>
<dbReference type="RefSeq" id="WP_254573019.1">
    <property type="nucleotide sequence ID" value="NZ_CP098502.1"/>
</dbReference>
<protein>
    <submittedName>
        <fullName evidence="1">TIGR00266 family protein</fullName>
    </submittedName>
</protein>
<sequence>MNVAIRHDPSFAVARLELSGGERARVEAGAMAAHSAGMSLEAKLQGGLMKSLKRSVLGGESLFVSTYTAPDGGGWVDVAPRLPGDAFTVEVDGAYILTRGSFLASSDGLELDTKWGGFGNLAGGEGGFLVHVTGTGTLVGSCYGALDRLTLAAGEGITVDSGHLVSYSDTVQMQARRASAGGLMQSAKSGEGIVYDVMGPGEVIVQSRNPHELVTWLTGQLPFSRT</sequence>
<evidence type="ECO:0000313" key="2">
    <source>
        <dbReference type="Proteomes" id="UP001056035"/>
    </source>
</evidence>
<gene>
    <name evidence="1" type="ORF">NBH00_09090</name>
</gene>
<organism evidence="1 2">
    <name type="scientific">Paraconexibacter antarcticus</name>
    <dbReference type="NCBI Taxonomy" id="2949664"/>
    <lineage>
        <taxon>Bacteria</taxon>
        <taxon>Bacillati</taxon>
        <taxon>Actinomycetota</taxon>
        <taxon>Thermoleophilia</taxon>
        <taxon>Solirubrobacterales</taxon>
        <taxon>Paraconexibacteraceae</taxon>
        <taxon>Paraconexibacter</taxon>
    </lineage>
</organism>
<dbReference type="SUPFAM" id="SSF51219">
    <property type="entry name" value="TRAP-like"/>
    <property type="match status" value="1"/>
</dbReference>
<dbReference type="Proteomes" id="UP001056035">
    <property type="component" value="Chromosome"/>
</dbReference>
<dbReference type="Pfam" id="PF01987">
    <property type="entry name" value="AIM24"/>
    <property type="match status" value="1"/>
</dbReference>
<dbReference type="Gene3D" id="3.60.160.10">
    <property type="entry name" value="Mitochondrial biogenesis AIM24"/>
    <property type="match status" value="1"/>
</dbReference>